<evidence type="ECO:0000259" key="13">
    <source>
        <dbReference type="Pfam" id="PF19282"/>
    </source>
</evidence>
<evidence type="ECO:0000256" key="6">
    <source>
        <dbReference type="ARBA" id="ARBA00022555"/>
    </source>
</evidence>
<keyword evidence="7" id="KW-0819">tRNA processing</keyword>
<evidence type="ECO:0000256" key="9">
    <source>
        <dbReference type="ARBA" id="ARBA00023242"/>
    </source>
</evidence>
<keyword evidence="5 11" id="KW-0963">Cytoplasm</keyword>
<dbReference type="GO" id="GO:0071528">
    <property type="term" value="P:tRNA re-export from nucleus"/>
    <property type="evidence" value="ECO:0007669"/>
    <property type="project" value="UniProtKB-UniRule"/>
</dbReference>
<dbReference type="InterPro" id="IPR040017">
    <property type="entry name" value="XPOT"/>
</dbReference>
<dbReference type="Pfam" id="PF08389">
    <property type="entry name" value="Xpo1"/>
    <property type="match status" value="1"/>
</dbReference>
<dbReference type="FunFam" id="1.25.10.10:FF:000355">
    <property type="entry name" value="Exportin-T"/>
    <property type="match status" value="1"/>
</dbReference>
<evidence type="ECO:0000256" key="3">
    <source>
        <dbReference type="ARBA" id="ARBA00018928"/>
    </source>
</evidence>
<evidence type="ECO:0000256" key="7">
    <source>
        <dbReference type="ARBA" id="ARBA00022694"/>
    </source>
</evidence>
<dbReference type="EMBL" id="JAKWBI020000009">
    <property type="protein sequence ID" value="KAJ2906782.1"/>
    <property type="molecule type" value="Genomic_DNA"/>
</dbReference>
<feature type="domain" description="Exportin-T C-terminal" evidence="13">
    <location>
        <begin position="343"/>
        <end position="1027"/>
    </location>
</feature>
<dbReference type="InterPro" id="IPR011989">
    <property type="entry name" value="ARM-like"/>
</dbReference>
<evidence type="ECO:0000256" key="1">
    <source>
        <dbReference type="ARBA" id="ARBA00004496"/>
    </source>
</evidence>
<name>A0AAD5WYA7_9PEZI</name>
<dbReference type="InterPro" id="IPR016024">
    <property type="entry name" value="ARM-type_fold"/>
</dbReference>
<keyword evidence="8 11" id="KW-0694">RNA-binding</keyword>
<evidence type="ECO:0000256" key="5">
    <source>
        <dbReference type="ARBA" id="ARBA00022490"/>
    </source>
</evidence>
<dbReference type="GO" id="GO:0016363">
    <property type="term" value="C:nuclear matrix"/>
    <property type="evidence" value="ECO:0007669"/>
    <property type="project" value="TreeGrafter"/>
</dbReference>
<dbReference type="GO" id="GO:0005643">
    <property type="term" value="C:nuclear pore"/>
    <property type="evidence" value="ECO:0007669"/>
    <property type="project" value="TreeGrafter"/>
</dbReference>
<gene>
    <name evidence="14" type="ORF">MKZ38_010773</name>
</gene>
<dbReference type="Proteomes" id="UP001201980">
    <property type="component" value="Unassembled WGS sequence"/>
</dbReference>
<comment type="caution">
    <text evidence="14">The sequence shown here is derived from an EMBL/GenBank/DDBJ whole genome shotgun (WGS) entry which is preliminary data.</text>
</comment>
<evidence type="ECO:0000259" key="12">
    <source>
        <dbReference type="Pfam" id="PF08389"/>
    </source>
</evidence>
<evidence type="ECO:0000256" key="10">
    <source>
        <dbReference type="ARBA" id="ARBA00025147"/>
    </source>
</evidence>
<dbReference type="GO" id="GO:0031267">
    <property type="term" value="F:small GTPase binding"/>
    <property type="evidence" value="ECO:0007669"/>
    <property type="project" value="InterPro"/>
</dbReference>
<evidence type="ECO:0000313" key="15">
    <source>
        <dbReference type="Proteomes" id="UP001201980"/>
    </source>
</evidence>
<accession>A0AAD5WYA7</accession>
<feature type="domain" description="Exportin-1/Importin-beta-like" evidence="12">
    <location>
        <begin position="106"/>
        <end position="265"/>
    </location>
</feature>
<dbReference type="Pfam" id="PF19282">
    <property type="entry name" value="Exportin-T"/>
    <property type="match status" value="1"/>
</dbReference>
<proteinExistence type="inferred from homology"/>
<sequence length="1030" mass="115208">MESQVENAVEIVFNPNSDGALKEQALNFLNQLREDPTGWQVCASLFVRTPKASEVVRHTSLEIVNHAVQSERVDTSTLTVLKDTLLDYIRRIYADGNTTNEPTDTPHIQNKLSQTITYLFCFLYRDGWQSFIDDFLAFTTTQNSSRPDNAPGVILYLRILGSLHDEIADLLLSRQNHDLKRNSELKDLVRSRDMPKITRSWQEFLGFYSGQDDVVVEKTLKVMGKWVSWTDIQLVVSQDTLNLLFPLIGRTNPESSEDRVRDAAISAFTEIVGKKMKPSDKTEMISYLSLKEIVSQLVESPPLSEFQNTSRYDTDLGEAVAKLVNTIMTDIVIVLADNSQPQDVKVRAEQHLIGFLPFLLRFFSDEYDEICSTVIPSLTDLLTYLRKVPELPASYNEVLPHILNAVIMKMRYDETSSWGAEDSQTDEAEFQELRKKLHLLQKSVAAVNQDLFVDVVSNLVATTFQTLQQQGSQMDWRDLDLALHEMHLFGEVALPNPGQMAKGQVSSVASERLGAVMSKMVESDIIGFAHPAILLQYMEICVRYCAFFESQRHYIPRVLESFVQLVHHNHVRIRTRSWYLFHRFVKQLRAHVGNVAEDIISAISDLLPIKAEVSGEDSDNDMSSDETDNSADALFNSQLYLFEAIGCISSTSATPAEKQALYARTVMDPLFSDIELHLPRAKTGDAQAILQIHHIIMALGTLAHGFTDWTPGASTSQGGPPDKLVAEEFSRAAEAILFALSELNHSVDIRTAARSSFSRLLGVLGSAMLPTLPKWIEGLLSQSSTKDEMAMFLRLLDQVVYGFKSEIYSFLDILLTPLLERVFGGLSEPATGTDDEVQLAELRREYLSFLNVILSYKLEGVLISETNQGVFESIITSVVSLSKMVGGQSADLSSSRSAFSVMKEMAKVWGGPNIATVGENPSISNDSSSPSIPGFDQYMLDKFHATCWDVLQNTEFRPGSDAQTRQVLGEIGLLEQAIYQKTGNQFVQNITTSLFPSFGLDGNDYLRCLTSTQEKKVLSQYFLGLLKSRG</sequence>
<reference evidence="14" key="1">
    <citation type="submission" date="2022-07" db="EMBL/GenBank/DDBJ databases">
        <title>Draft genome sequence of Zalerion maritima ATCC 34329, a (micro)plastics degrading marine fungus.</title>
        <authorList>
            <person name="Paco A."/>
            <person name="Goncalves M.F.M."/>
            <person name="Rocha-Santos T.A.P."/>
            <person name="Alves A."/>
        </authorList>
    </citation>
    <scope>NUCLEOTIDE SEQUENCE</scope>
    <source>
        <strain evidence="14">ATCC 34329</strain>
    </source>
</reference>
<keyword evidence="6 11" id="KW-0820">tRNA-binding</keyword>
<comment type="subcellular location">
    <subcellularLocation>
        <location evidence="1 11">Cytoplasm</location>
    </subcellularLocation>
    <subcellularLocation>
        <location evidence="11">Nucleus</location>
    </subcellularLocation>
    <text evidence="11">Shuttles between the nucleus and the cytoplasm.</text>
</comment>
<evidence type="ECO:0000256" key="8">
    <source>
        <dbReference type="ARBA" id="ARBA00022884"/>
    </source>
</evidence>
<keyword evidence="9 11" id="KW-0539">Nucleus</keyword>
<comment type="similarity">
    <text evidence="2 11">Belongs to the exportin family.</text>
</comment>
<evidence type="ECO:0000256" key="11">
    <source>
        <dbReference type="RuleBase" id="RU366037"/>
    </source>
</evidence>
<dbReference type="PANTHER" id="PTHR15952:SF11">
    <property type="entry name" value="EXPORTIN-T"/>
    <property type="match status" value="1"/>
</dbReference>
<dbReference type="PANTHER" id="PTHR15952">
    <property type="entry name" value="EXPORTIN-T/LOS1"/>
    <property type="match status" value="1"/>
</dbReference>
<evidence type="ECO:0000313" key="14">
    <source>
        <dbReference type="EMBL" id="KAJ2906782.1"/>
    </source>
</evidence>
<dbReference type="SUPFAM" id="SSF48371">
    <property type="entry name" value="ARM repeat"/>
    <property type="match status" value="1"/>
</dbReference>
<dbReference type="InterPro" id="IPR045546">
    <property type="entry name" value="Exportin-T_C"/>
</dbReference>
<dbReference type="GO" id="GO:0000049">
    <property type="term" value="F:tRNA binding"/>
    <property type="evidence" value="ECO:0007669"/>
    <property type="project" value="UniProtKB-UniRule"/>
</dbReference>
<organism evidence="14 15">
    <name type="scientific">Zalerion maritima</name>
    <dbReference type="NCBI Taxonomy" id="339359"/>
    <lineage>
        <taxon>Eukaryota</taxon>
        <taxon>Fungi</taxon>
        <taxon>Dikarya</taxon>
        <taxon>Ascomycota</taxon>
        <taxon>Pezizomycotina</taxon>
        <taxon>Sordariomycetes</taxon>
        <taxon>Lulworthiomycetidae</taxon>
        <taxon>Lulworthiales</taxon>
        <taxon>Lulworthiaceae</taxon>
        <taxon>Zalerion</taxon>
    </lineage>
</organism>
<evidence type="ECO:0000256" key="2">
    <source>
        <dbReference type="ARBA" id="ARBA00009466"/>
    </source>
</evidence>
<keyword evidence="4 11" id="KW-0813">Transport</keyword>
<keyword evidence="15" id="KW-1185">Reference proteome</keyword>
<dbReference type="Gene3D" id="1.25.10.10">
    <property type="entry name" value="Leucine-rich Repeat Variant"/>
    <property type="match status" value="1"/>
</dbReference>
<comment type="function">
    <text evidence="10">tRNA nucleus export receptor which facilitates tRNA translocation across the nuclear pore complex. Involved in pre-tRNA splicing, probably by affecting the interaction of pre-tRNA with splicing endonuclease.</text>
</comment>
<dbReference type="GO" id="GO:0005737">
    <property type="term" value="C:cytoplasm"/>
    <property type="evidence" value="ECO:0007669"/>
    <property type="project" value="UniProtKB-SubCell"/>
</dbReference>
<dbReference type="AlphaFoldDB" id="A0AAD5WYA7"/>
<evidence type="ECO:0000256" key="4">
    <source>
        <dbReference type="ARBA" id="ARBA00022448"/>
    </source>
</evidence>
<protein>
    <recommendedName>
        <fullName evidence="3 11">Exportin-T</fullName>
    </recommendedName>
    <alternativeName>
        <fullName evidence="11">Exportin(tRNA)</fullName>
    </alternativeName>
    <alternativeName>
        <fullName evidence="11">tRNA exportin</fullName>
    </alternativeName>
</protein>
<dbReference type="GO" id="GO:0008033">
    <property type="term" value="P:tRNA processing"/>
    <property type="evidence" value="ECO:0007669"/>
    <property type="project" value="UniProtKB-KW"/>
</dbReference>
<dbReference type="InterPro" id="IPR013598">
    <property type="entry name" value="Exportin-1/Importin-b-like"/>
</dbReference>